<feature type="binding site" evidence="6">
    <location>
        <position position="173"/>
    </location>
    <ligand>
        <name>molybdate</name>
        <dbReference type="ChEBI" id="CHEBI:36264"/>
    </ligand>
</feature>
<dbReference type="EMBL" id="AJYK02000096">
    <property type="protein sequence ID" value="OEF23209.1"/>
    <property type="molecule type" value="Genomic_DNA"/>
</dbReference>
<keyword evidence="9" id="KW-1185">Reference proteome</keyword>
<dbReference type="eggNOG" id="COG0725">
    <property type="taxonomic scope" value="Bacteria"/>
</dbReference>
<dbReference type="FunFam" id="3.40.190.10:FF:000035">
    <property type="entry name" value="Molybdate ABC transporter substrate-binding protein"/>
    <property type="match status" value="1"/>
</dbReference>
<dbReference type="GO" id="GO:1901359">
    <property type="term" value="F:tungstate binding"/>
    <property type="evidence" value="ECO:0007669"/>
    <property type="project" value="UniProtKB-ARBA"/>
</dbReference>
<evidence type="ECO:0000256" key="1">
    <source>
        <dbReference type="ARBA" id="ARBA00009175"/>
    </source>
</evidence>
<dbReference type="PANTHER" id="PTHR30632">
    <property type="entry name" value="MOLYBDATE-BINDING PERIPLASMIC PROTEIN"/>
    <property type="match status" value="1"/>
</dbReference>
<comment type="subunit">
    <text evidence="5">The complex is composed of two ATP-binding proteins (ModC), two transmembrane proteins (ModB) and a solute-binding protein (ModA).</text>
</comment>
<gene>
    <name evidence="8" type="ORF">A1QC_12615</name>
</gene>
<dbReference type="OrthoDB" id="9785015at2"/>
<keyword evidence="4 7" id="KW-0732">Signal</keyword>
<evidence type="ECO:0000256" key="5">
    <source>
        <dbReference type="ARBA" id="ARBA00062515"/>
    </source>
</evidence>
<dbReference type="Gene3D" id="3.40.190.10">
    <property type="entry name" value="Periplasmic binding protein-like II"/>
    <property type="match status" value="2"/>
</dbReference>
<dbReference type="InterPro" id="IPR050682">
    <property type="entry name" value="ModA/WtpA"/>
</dbReference>
<dbReference type="AlphaFoldDB" id="A0A1E5E021"/>
<dbReference type="PANTHER" id="PTHR30632:SF17">
    <property type="entry name" value="MOLYBDATE-BINDING PROTEIN MODA"/>
    <property type="match status" value="1"/>
</dbReference>
<keyword evidence="3 6" id="KW-0479">Metal-binding</keyword>
<feature type="signal peptide" evidence="7">
    <location>
        <begin position="1"/>
        <end position="22"/>
    </location>
</feature>
<dbReference type="GO" id="GO:0030973">
    <property type="term" value="F:molybdate ion binding"/>
    <property type="evidence" value="ECO:0007669"/>
    <property type="project" value="TreeGrafter"/>
</dbReference>
<keyword evidence="2 6" id="KW-0500">Molybdenum</keyword>
<dbReference type="SUPFAM" id="SSF53850">
    <property type="entry name" value="Periplasmic binding protein-like II"/>
    <property type="match status" value="1"/>
</dbReference>
<feature type="chain" id="PRO_5009174574" evidence="7">
    <location>
        <begin position="23"/>
        <end position="255"/>
    </location>
</feature>
<dbReference type="InterPro" id="IPR005950">
    <property type="entry name" value="ModA"/>
</dbReference>
<feature type="binding site" evidence="6">
    <location>
        <position position="146"/>
    </location>
    <ligand>
        <name>molybdate</name>
        <dbReference type="ChEBI" id="CHEBI:36264"/>
    </ligand>
</feature>
<accession>A0A1E5E021</accession>
<feature type="binding site" evidence="6">
    <location>
        <position position="60"/>
    </location>
    <ligand>
        <name>molybdate</name>
        <dbReference type="ChEBI" id="CHEBI:36264"/>
    </ligand>
</feature>
<dbReference type="NCBIfam" id="TIGR01256">
    <property type="entry name" value="modA"/>
    <property type="match status" value="1"/>
</dbReference>
<dbReference type="RefSeq" id="WP_017025292.1">
    <property type="nucleotide sequence ID" value="NZ_AJYK02000096.1"/>
</dbReference>
<feature type="binding site" evidence="6">
    <location>
        <position position="33"/>
    </location>
    <ligand>
        <name>molybdate</name>
        <dbReference type="ChEBI" id="CHEBI:36264"/>
    </ligand>
</feature>
<dbReference type="PIRSF" id="PIRSF004846">
    <property type="entry name" value="ModA"/>
    <property type="match status" value="1"/>
</dbReference>
<dbReference type="Proteomes" id="UP000094070">
    <property type="component" value="Unassembled WGS sequence"/>
</dbReference>
<protein>
    <submittedName>
        <fullName evidence="8">Molybdate ABC transporter substrate-binding protein</fullName>
    </submittedName>
</protein>
<evidence type="ECO:0000256" key="4">
    <source>
        <dbReference type="ARBA" id="ARBA00022729"/>
    </source>
</evidence>
<evidence type="ECO:0000313" key="8">
    <source>
        <dbReference type="EMBL" id="OEF23209.1"/>
    </source>
</evidence>
<evidence type="ECO:0000256" key="6">
    <source>
        <dbReference type="PIRSR" id="PIRSR004846-1"/>
    </source>
</evidence>
<evidence type="ECO:0000313" key="9">
    <source>
        <dbReference type="Proteomes" id="UP000094070"/>
    </source>
</evidence>
<organism evidence="8 9">
    <name type="scientific">Vibrio rumoiensis 1S-45</name>
    <dbReference type="NCBI Taxonomy" id="1188252"/>
    <lineage>
        <taxon>Bacteria</taxon>
        <taxon>Pseudomonadati</taxon>
        <taxon>Pseudomonadota</taxon>
        <taxon>Gammaproteobacteria</taxon>
        <taxon>Vibrionales</taxon>
        <taxon>Vibrionaceae</taxon>
        <taxon>Vibrio</taxon>
    </lineage>
</organism>
<dbReference type="GO" id="GO:0030288">
    <property type="term" value="C:outer membrane-bounded periplasmic space"/>
    <property type="evidence" value="ECO:0007669"/>
    <property type="project" value="TreeGrafter"/>
</dbReference>
<comment type="similarity">
    <text evidence="1">Belongs to the bacterial solute-binding protein ModA family.</text>
</comment>
<dbReference type="Pfam" id="PF13531">
    <property type="entry name" value="SBP_bac_11"/>
    <property type="match status" value="1"/>
</dbReference>
<evidence type="ECO:0000256" key="7">
    <source>
        <dbReference type="SAM" id="SignalP"/>
    </source>
</evidence>
<name>A0A1E5E021_9VIBR</name>
<dbReference type="GO" id="GO:0015689">
    <property type="term" value="P:molybdate ion transport"/>
    <property type="evidence" value="ECO:0007669"/>
    <property type="project" value="InterPro"/>
</dbReference>
<dbReference type="CDD" id="cd13536">
    <property type="entry name" value="PBP2_EcModA"/>
    <property type="match status" value="1"/>
</dbReference>
<feature type="binding site" evidence="6">
    <location>
        <position position="191"/>
    </location>
    <ligand>
        <name>molybdate</name>
        <dbReference type="ChEBI" id="CHEBI:36264"/>
    </ligand>
</feature>
<evidence type="ECO:0000256" key="2">
    <source>
        <dbReference type="ARBA" id="ARBA00022505"/>
    </source>
</evidence>
<dbReference type="GO" id="GO:0046872">
    <property type="term" value="F:metal ion binding"/>
    <property type="evidence" value="ECO:0007669"/>
    <property type="project" value="UniProtKB-KW"/>
</dbReference>
<reference evidence="8 9" key="1">
    <citation type="journal article" date="2012" name="Science">
        <title>Ecological populations of bacteria act as socially cohesive units of antibiotic production and resistance.</title>
        <authorList>
            <person name="Cordero O.X."/>
            <person name="Wildschutte H."/>
            <person name="Kirkup B."/>
            <person name="Proehl S."/>
            <person name="Ngo L."/>
            <person name="Hussain F."/>
            <person name="Le Roux F."/>
            <person name="Mincer T."/>
            <person name="Polz M.F."/>
        </authorList>
    </citation>
    <scope>NUCLEOTIDE SEQUENCE [LARGE SCALE GENOMIC DNA]</scope>
    <source>
        <strain evidence="8 9">1S-45</strain>
    </source>
</reference>
<dbReference type="STRING" id="1188252.A1QC_12615"/>
<dbReference type="NCBIfam" id="NF007958">
    <property type="entry name" value="PRK10677.1"/>
    <property type="match status" value="1"/>
</dbReference>
<evidence type="ECO:0000256" key="3">
    <source>
        <dbReference type="ARBA" id="ARBA00022723"/>
    </source>
</evidence>
<sequence length="255" mass="27667">MKYFNKLALIMMIGVSSSNAISADTIHVYAASSMTNVLDELGAAFKKQTGDEVVSVYAGSSTLARQIEQGAPADVFISANPKWMDYLQNQGITTKDQVINLVGNNLVLIGSGNENNAQVNAGTFEELPQLLGEQRLAIGETSSVPAGMYAKESLENMGLWKVLQHKTAPSNNVRLTLSLVERGEAPFGIVYKTDALMSQKVTIVQTFPESTHSPIIYPATTLNDKEASKAFFEFLTSQEASQTFIKYGFTPLVAQ</sequence>
<proteinExistence type="inferred from homology"/>
<comment type="caution">
    <text evidence="8">The sequence shown here is derived from an EMBL/GenBank/DDBJ whole genome shotgun (WGS) entry which is preliminary data.</text>
</comment>